<accession>A0ABQ8R1A5</accession>
<feature type="repeat" description="ANK" evidence="3">
    <location>
        <begin position="816"/>
        <end position="848"/>
    </location>
</feature>
<feature type="repeat" description="ANK" evidence="3">
    <location>
        <begin position="783"/>
        <end position="815"/>
    </location>
</feature>
<evidence type="ECO:0000259" key="4">
    <source>
        <dbReference type="PROSITE" id="PS50056"/>
    </source>
</evidence>
<dbReference type="InterPro" id="IPR002110">
    <property type="entry name" value="Ankyrin_rpt"/>
</dbReference>
<evidence type="ECO:0000256" key="3">
    <source>
        <dbReference type="PROSITE-ProRule" id="PRU00023"/>
    </source>
</evidence>
<evidence type="ECO:0000256" key="2">
    <source>
        <dbReference type="ARBA" id="ARBA00023043"/>
    </source>
</evidence>
<dbReference type="PANTHER" id="PTHR24123">
    <property type="entry name" value="ANKYRIN REPEAT-CONTAINING"/>
    <property type="match status" value="1"/>
</dbReference>
<gene>
    <name evidence="6" type="ORF">NW768_010235</name>
</gene>
<dbReference type="SUPFAM" id="SSF48403">
    <property type="entry name" value="Ankyrin repeat"/>
    <property type="match status" value="2"/>
</dbReference>
<protein>
    <recommendedName>
        <fullName evidence="8">Protein-tyrosine-phosphatase</fullName>
    </recommendedName>
</protein>
<dbReference type="InterPro" id="IPR051165">
    <property type="entry name" value="Multifunctional_ANK_Repeat"/>
</dbReference>
<feature type="repeat" description="ANK" evidence="3">
    <location>
        <begin position="948"/>
        <end position="980"/>
    </location>
</feature>
<comment type="caution">
    <text evidence="6">The sequence shown here is derived from an EMBL/GenBank/DDBJ whole genome shotgun (WGS) entry which is preliminary data.</text>
</comment>
<dbReference type="Pfam" id="PF00782">
    <property type="entry name" value="DSPc"/>
    <property type="match status" value="1"/>
</dbReference>
<sequence length="1598" mass="179398">MEPVGLAVGVVGLAGLFSTCLDALQRLDSYKTASRDSRQLDAQLSATIHLFERWGEGVGINQGKLSKDHHRDLDDPRTFAVIQRLLGSINEFLQTSNNVPKKNLDFTIPNQGPEKISRWEKTAWALRGRLKQTNQVQTLASLVADLYNIIPPTDTPSDEQNKPSIDGSYADEMRELLGKIEEQLKAEEIRDLLTWLGSPSTNSIYDDSRDKRLDKTCEWILQRKQFLEWNVPSRSSKVLWIRGPAGFGKTILCSRLVEEVENTSTSPVASFFLSSKSEGRDDPFVVIRSWLTTLVMRSKAAHDIVRASRTSQHEQKATQAHVLSLFRSLLMEIPGCSLILDGLDECESVTGTDVESIPRFLDGLSKAISDTNTRLLITSRGNRDIQQGLSLFPCCIDYEITADDVATDLLAYSSQIVSTRLSNKDELTRRFIANKMKDRCEGQFQWIKLQERSLRKGRNRKQLEREIDSTPSGLDSLYDREWRRINSMGVTDRERALALLRWIVFAVRPLNVFEISEAVLVTDDCEELPVDEMPDEFDDDYVESMILNLCGSLLETRHPPKNEVQTIGPTHYDCTRDKIQFGIGQNCVGFQEVHLTHFSVKEYLLSTNLFPLPSPISNENLRVLNERLGNTVLAKSCLRYINFPGAWENWQADHPATRLLSYAAESWPIHYKRVQAPDAELRSAINNLFEGQTRNFEAWTDWHGMKLFDLPERRARKVHPLHIAISLGLEEVVADLIRKSKQVINIRSDSNAAALHFLCFAQSKSLAEILIDNGAELDPVVGSRVTPLSLALTWGNTEIAEVLLVRGASVTLADDSGQTPLHIVAEQGNVDLARQIVDRGADLSAKAKDGYTPLLYAARDGHCSMVKLLLERGANYLDSIDGHTAVGLAAWYNNTSVVRVLLDRGADMEATGNRPSLLSITASRGHIELAELILDRGAFVDGLCYGTTGHTPLYLAFSGGNYAIAETLMRRGADITVVSKSPKIPLYQAAIDGRHDIVELLLKDDGGGGKDAYAALKIAIINNHLEAVETLYKAIRFDDSIATTPLHIAARNGRLQAIKVLLNAGADPMAKDSTGRIALSYAAEYGHASTVDFLSREDYSYLTCVDNCQRTPMHFPCGWGHLEVVSLILSRLPKTNSMIDARDCWGSTPLSVAARQGHTEIVKLLLATKLVDKNSSDDLGRTIEWWATQRGHSEILTLITGTEHQQTQEKREDKAEGRFFCDICYVKYSLPTMMHDTEWSELFTNNPSYEPTSYKALDNLASNDELAFLHHKFWHEIREWTRNDTTEMTRIVHPDLTGPGSIFIGGMNHALNETILEENNIQAVISIHPKDSLAWDKNDTTSGLQRFFTNSSVVKYPLIIPLEDNANSDLISCFDETNAFIKKHTKEGRNILIHCKSGRSRSVAVLIAYLQQKFYSEKSIASLEKKLAKEQMRMHREDVTEAIRKQRLPVVIIMERFAELLELYDLRLIGALLKDSVSRESEPVQSVTPIIKSDKKSELVPSKVVQTKGGAAVLKICVAAVFFKNNQKPTEAVVHQFFEINEAYFYELEGLEYKGRSYVGSQHACPGLVQFCYSYARDEYCLRLPKDIEEHVKKVKPE</sequence>
<keyword evidence="7" id="KW-1185">Reference proteome</keyword>
<evidence type="ECO:0000313" key="6">
    <source>
        <dbReference type="EMBL" id="KAJ4122790.1"/>
    </source>
</evidence>
<dbReference type="Pfam" id="PF12796">
    <property type="entry name" value="Ank_2"/>
    <property type="match status" value="4"/>
</dbReference>
<dbReference type="PROSITE" id="PS50088">
    <property type="entry name" value="ANK_REPEAT"/>
    <property type="match status" value="7"/>
</dbReference>
<dbReference type="InterPro" id="IPR036770">
    <property type="entry name" value="Ankyrin_rpt-contain_sf"/>
</dbReference>
<dbReference type="Gene3D" id="1.25.40.20">
    <property type="entry name" value="Ankyrin repeat-containing domain"/>
    <property type="match status" value="4"/>
</dbReference>
<evidence type="ECO:0000313" key="7">
    <source>
        <dbReference type="Proteomes" id="UP001152024"/>
    </source>
</evidence>
<dbReference type="PROSITE" id="PS50297">
    <property type="entry name" value="ANK_REP_REGION"/>
    <property type="match status" value="7"/>
</dbReference>
<dbReference type="SMART" id="SM00248">
    <property type="entry name" value="ANK"/>
    <property type="match status" value="14"/>
</dbReference>
<feature type="repeat" description="ANK" evidence="3">
    <location>
        <begin position="849"/>
        <end position="875"/>
    </location>
</feature>
<feature type="repeat" description="ANK" evidence="3">
    <location>
        <begin position="1145"/>
        <end position="1166"/>
    </location>
</feature>
<keyword evidence="2 3" id="KW-0040">ANK repeat</keyword>
<dbReference type="InterPro" id="IPR056884">
    <property type="entry name" value="NPHP3-like_N"/>
</dbReference>
<organism evidence="6 7">
    <name type="scientific">Fusarium equiseti</name>
    <name type="common">Fusarium scirpi</name>
    <dbReference type="NCBI Taxonomy" id="61235"/>
    <lineage>
        <taxon>Eukaryota</taxon>
        <taxon>Fungi</taxon>
        <taxon>Dikarya</taxon>
        <taxon>Ascomycota</taxon>
        <taxon>Pezizomycotina</taxon>
        <taxon>Sordariomycetes</taxon>
        <taxon>Hypocreomycetidae</taxon>
        <taxon>Hypocreales</taxon>
        <taxon>Nectriaceae</taxon>
        <taxon>Fusarium</taxon>
        <taxon>Fusarium incarnatum-equiseti species complex</taxon>
    </lineage>
</organism>
<dbReference type="PROSITE" id="PS50837">
    <property type="entry name" value="NACHT"/>
    <property type="match status" value="1"/>
</dbReference>
<dbReference type="InterPro" id="IPR029498">
    <property type="entry name" value="HeLo_dom"/>
</dbReference>
<name>A0ABQ8R1A5_FUSEQ</name>
<dbReference type="Gene3D" id="3.40.50.300">
    <property type="entry name" value="P-loop containing nucleotide triphosphate hydrolases"/>
    <property type="match status" value="1"/>
</dbReference>
<dbReference type="InterPro" id="IPR027417">
    <property type="entry name" value="P-loop_NTPase"/>
</dbReference>
<dbReference type="SMART" id="SM00195">
    <property type="entry name" value="DSPc"/>
    <property type="match status" value="1"/>
</dbReference>
<dbReference type="Gene3D" id="3.90.190.10">
    <property type="entry name" value="Protein tyrosine phosphatase superfamily"/>
    <property type="match status" value="1"/>
</dbReference>
<dbReference type="PRINTS" id="PR01415">
    <property type="entry name" value="ANKYRIN"/>
</dbReference>
<proteinExistence type="predicted"/>
<dbReference type="InterPro" id="IPR029021">
    <property type="entry name" value="Prot-tyrosine_phosphatase-like"/>
</dbReference>
<feature type="domain" description="Tyrosine specific protein phosphatases" evidence="4">
    <location>
        <begin position="1371"/>
        <end position="1458"/>
    </location>
</feature>
<dbReference type="InterPro" id="IPR038305">
    <property type="entry name" value="HeLo_sf"/>
</dbReference>
<evidence type="ECO:0000256" key="1">
    <source>
        <dbReference type="ARBA" id="ARBA00022737"/>
    </source>
</evidence>
<keyword evidence="1" id="KW-0677">Repeat</keyword>
<dbReference type="CDD" id="cd14498">
    <property type="entry name" value="DSP"/>
    <property type="match status" value="1"/>
</dbReference>
<dbReference type="SUPFAM" id="SSF52540">
    <property type="entry name" value="P-loop containing nucleoside triphosphate hydrolases"/>
    <property type="match status" value="1"/>
</dbReference>
<dbReference type="Gene3D" id="1.20.120.1020">
    <property type="entry name" value="Prion-inhibition and propagation, HeLo domain"/>
    <property type="match status" value="1"/>
</dbReference>
<dbReference type="Pfam" id="PF00023">
    <property type="entry name" value="Ank"/>
    <property type="match status" value="1"/>
</dbReference>
<feature type="domain" description="NACHT" evidence="5">
    <location>
        <begin position="237"/>
        <end position="380"/>
    </location>
</feature>
<evidence type="ECO:0008006" key="8">
    <source>
        <dbReference type="Google" id="ProtNLM"/>
    </source>
</evidence>
<feature type="repeat" description="ANK" evidence="3">
    <location>
        <begin position="881"/>
        <end position="913"/>
    </location>
</feature>
<dbReference type="PANTHER" id="PTHR24123:SF33">
    <property type="entry name" value="PROTEIN HOS4"/>
    <property type="match status" value="1"/>
</dbReference>
<dbReference type="SUPFAM" id="SSF52799">
    <property type="entry name" value="(Phosphotyrosine protein) phosphatases II"/>
    <property type="match status" value="1"/>
</dbReference>
<feature type="repeat" description="ANK" evidence="3">
    <location>
        <begin position="1041"/>
        <end position="1073"/>
    </location>
</feature>
<dbReference type="InterPro" id="IPR007111">
    <property type="entry name" value="NACHT_NTPase"/>
</dbReference>
<dbReference type="InterPro" id="IPR020422">
    <property type="entry name" value="TYR_PHOSPHATASE_DUAL_dom"/>
</dbReference>
<dbReference type="EMBL" id="JAOQBH010000019">
    <property type="protein sequence ID" value="KAJ4122790.1"/>
    <property type="molecule type" value="Genomic_DNA"/>
</dbReference>
<dbReference type="Pfam" id="PF14479">
    <property type="entry name" value="HeLo"/>
    <property type="match status" value="1"/>
</dbReference>
<evidence type="ECO:0000259" key="5">
    <source>
        <dbReference type="PROSITE" id="PS50837"/>
    </source>
</evidence>
<dbReference type="Proteomes" id="UP001152024">
    <property type="component" value="Unassembled WGS sequence"/>
</dbReference>
<dbReference type="InterPro" id="IPR000340">
    <property type="entry name" value="Dual-sp_phosphatase_cat-dom"/>
</dbReference>
<reference evidence="6" key="1">
    <citation type="submission" date="2022-09" db="EMBL/GenBank/DDBJ databases">
        <title>Fusarium specimens isolated from Avocado Roots.</title>
        <authorList>
            <person name="Stajich J."/>
            <person name="Roper C."/>
            <person name="Heimlech-Rivalta G."/>
        </authorList>
    </citation>
    <scope>NUCLEOTIDE SEQUENCE</scope>
    <source>
        <strain evidence="6">CF00095</strain>
    </source>
</reference>
<dbReference type="Pfam" id="PF24883">
    <property type="entry name" value="NPHP3_N"/>
    <property type="match status" value="1"/>
</dbReference>
<dbReference type="InterPro" id="IPR000387">
    <property type="entry name" value="Tyr_Pase_dom"/>
</dbReference>
<dbReference type="PROSITE" id="PS50056">
    <property type="entry name" value="TYR_PHOSPHATASE_2"/>
    <property type="match status" value="1"/>
</dbReference>